<dbReference type="SUPFAM" id="SSF103473">
    <property type="entry name" value="MFS general substrate transporter"/>
    <property type="match status" value="1"/>
</dbReference>
<dbReference type="PANTHER" id="PTHR10332">
    <property type="entry name" value="EQUILIBRATIVE NUCLEOSIDE TRANSPORTER"/>
    <property type="match status" value="1"/>
</dbReference>
<proteinExistence type="inferred from homology"/>
<reference evidence="8" key="1">
    <citation type="submission" date="2022-01" db="EMBL/GenBank/DDBJ databases">
        <authorList>
            <person name="King R."/>
        </authorList>
    </citation>
    <scope>NUCLEOTIDE SEQUENCE</scope>
</reference>
<keyword evidence="6 7" id="KW-0472">Membrane</keyword>
<dbReference type="InterPro" id="IPR002259">
    <property type="entry name" value="Eqnu_transpt"/>
</dbReference>
<feature type="transmembrane region" description="Helical" evidence="7">
    <location>
        <begin position="118"/>
        <end position="137"/>
    </location>
</feature>
<name>A0A9P0DVW8_PHACE</name>
<keyword evidence="9" id="KW-1185">Reference proteome</keyword>
<comment type="subcellular location">
    <subcellularLocation>
        <location evidence="1">Membrane</location>
        <topology evidence="1">Multi-pass membrane protein</topology>
    </subcellularLocation>
</comment>
<evidence type="ECO:0000256" key="5">
    <source>
        <dbReference type="ARBA" id="ARBA00022989"/>
    </source>
</evidence>
<evidence type="ECO:0000256" key="4">
    <source>
        <dbReference type="ARBA" id="ARBA00022692"/>
    </source>
</evidence>
<feature type="transmembrane region" description="Helical" evidence="7">
    <location>
        <begin position="86"/>
        <end position="106"/>
    </location>
</feature>
<feature type="transmembrane region" description="Helical" evidence="7">
    <location>
        <begin position="41"/>
        <end position="66"/>
    </location>
</feature>
<comment type="similarity">
    <text evidence="2">Belongs to the SLC29A/ENT transporter (TC 2.A.57) family.</text>
</comment>
<feature type="transmembrane region" description="Helical" evidence="7">
    <location>
        <begin position="311"/>
        <end position="330"/>
    </location>
</feature>
<dbReference type="Pfam" id="PF01733">
    <property type="entry name" value="Nucleoside_tran"/>
    <property type="match status" value="1"/>
</dbReference>
<feature type="transmembrane region" description="Helical" evidence="7">
    <location>
        <begin position="267"/>
        <end position="291"/>
    </location>
</feature>
<evidence type="ECO:0000256" key="3">
    <source>
        <dbReference type="ARBA" id="ARBA00022448"/>
    </source>
</evidence>
<dbReference type="OrthoDB" id="46396at2759"/>
<reference evidence="8" key="2">
    <citation type="submission" date="2022-10" db="EMBL/GenBank/DDBJ databases">
        <authorList>
            <consortium name="ENA_rothamsted_submissions"/>
            <consortium name="culmorum"/>
            <person name="King R."/>
        </authorList>
    </citation>
    <scope>NUCLEOTIDE SEQUENCE</scope>
</reference>
<dbReference type="GO" id="GO:0005886">
    <property type="term" value="C:plasma membrane"/>
    <property type="evidence" value="ECO:0007669"/>
    <property type="project" value="TreeGrafter"/>
</dbReference>
<gene>
    <name evidence="8" type="ORF">PHAECO_LOCUS9249</name>
</gene>
<feature type="transmembrane region" description="Helical" evidence="7">
    <location>
        <begin position="381"/>
        <end position="400"/>
    </location>
</feature>
<feature type="transmembrane region" description="Helical" evidence="7">
    <location>
        <begin position="216"/>
        <end position="237"/>
    </location>
</feature>
<evidence type="ECO:0000313" key="9">
    <source>
        <dbReference type="Proteomes" id="UP001153737"/>
    </source>
</evidence>
<sequence length="439" mass="49307">MDHIIAKRESLLSIETTRKSLGISSITSKSEPKDAFYICRILFMFIGFMHLMPILFLGSAANYWFYKFRNTTLDTVDPEVRTDLQTLYQSSSTVAQTLPSLGFMFLTTIFGHKFQPKYLTAGTLVCLIGIFSIFAIFTQVDTDNWQTAFFFTTMFLLVVNSAVVAIFQLSTLVIIAKFPNDYMKSFLFGQSGGIVSNIILVISISVTDYQPTSAAIYFIAGVIMIAITFVLFLMALFTEPYRVYVVESTETGDTGTRKISWSESKEVLKCIWPSSVLFVFLMLAISCIHPAVDTLVVSEFQGDGTVWTEKYFVPVITYLLADVSGVLGRFFSTSYRITKTNYLYWIIGGVIRCVVCVTFIIFCNAQPRHLPVIFNHDWEYILFNIIFPFSNGFLFNVGFLSLNELSEGKSEVALKLSSVIIAVSSSVFSANGILMVKLL</sequence>
<dbReference type="Proteomes" id="UP001153737">
    <property type="component" value="Chromosome 5"/>
</dbReference>
<keyword evidence="4 7" id="KW-0812">Transmembrane</keyword>
<feature type="transmembrane region" description="Helical" evidence="7">
    <location>
        <begin position="186"/>
        <end position="204"/>
    </location>
</feature>
<evidence type="ECO:0000256" key="6">
    <source>
        <dbReference type="ARBA" id="ARBA00023136"/>
    </source>
</evidence>
<dbReference type="GO" id="GO:0005337">
    <property type="term" value="F:nucleoside transmembrane transporter activity"/>
    <property type="evidence" value="ECO:0007669"/>
    <property type="project" value="InterPro"/>
</dbReference>
<keyword evidence="3" id="KW-0813">Transport</keyword>
<keyword evidence="5 7" id="KW-1133">Transmembrane helix</keyword>
<dbReference type="PANTHER" id="PTHR10332:SF88">
    <property type="entry name" value="EQUILIBRATIVE NUCLEOSIDE TRANSPORTER 1, ISOFORM A"/>
    <property type="match status" value="1"/>
</dbReference>
<evidence type="ECO:0000313" key="8">
    <source>
        <dbReference type="EMBL" id="CAH1169720.1"/>
    </source>
</evidence>
<protein>
    <recommendedName>
        <fullName evidence="10">Equilibrative nucleoside transporter</fullName>
    </recommendedName>
</protein>
<evidence type="ECO:0008006" key="10">
    <source>
        <dbReference type="Google" id="ProtNLM"/>
    </source>
</evidence>
<evidence type="ECO:0000256" key="1">
    <source>
        <dbReference type="ARBA" id="ARBA00004141"/>
    </source>
</evidence>
<dbReference type="EMBL" id="OU896711">
    <property type="protein sequence ID" value="CAH1169720.1"/>
    <property type="molecule type" value="Genomic_DNA"/>
</dbReference>
<accession>A0A9P0DVW8</accession>
<feature type="transmembrane region" description="Helical" evidence="7">
    <location>
        <begin position="412"/>
        <end position="436"/>
    </location>
</feature>
<feature type="transmembrane region" description="Helical" evidence="7">
    <location>
        <begin position="342"/>
        <end position="361"/>
    </location>
</feature>
<evidence type="ECO:0000256" key="2">
    <source>
        <dbReference type="ARBA" id="ARBA00007965"/>
    </source>
</evidence>
<feature type="transmembrane region" description="Helical" evidence="7">
    <location>
        <begin position="149"/>
        <end position="174"/>
    </location>
</feature>
<evidence type="ECO:0000256" key="7">
    <source>
        <dbReference type="SAM" id="Phobius"/>
    </source>
</evidence>
<dbReference type="AlphaFoldDB" id="A0A9P0DVW8"/>
<organism evidence="8 9">
    <name type="scientific">Phaedon cochleariae</name>
    <name type="common">Mustard beetle</name>
    <dbReference type="NCBI Taxonomy" id="80249"/>
    <lineage>
        <taxon>Eukaryota</taxon>
        <taxon>Metazoa</taxon>
        <taxon>Ecdysozoa</taxon>
        <taxon>Arthropoda</taxon>
        <taxon>Hexapoda</taxon>
        <taxon>Insecta</taxon>
        <taxon>Pterygota</taxon>
        <taxon>Neoptera</taxon>
        <taxon>Endopterygota</taxon>
        <taxon>Coleoptera</taxon>
        <taxon>Polyphaga</taxon>
        <taxon>Cucujiformia</taxon>
        <taxon>Chrysomeloidea</taxon>
        <taxon>Chrysomelidae</taxon>
        <taxon>Chrysomelinae</taxon>
        <taxon>Chrysomelini</taxon>
        <taxon>Phaedon</taxon>
    </lineage>
</organism>
<dbReference type="InterPro" id="IPR036259">
    <property type="entry name" value="MFS_trans_sf"/>
</dbReference>